<dbReference type="Gene3D" id="3.40.50.720">
    <property type="entry name" value="NAD(P)-binding Rossmann-like Domain"/>
    <property type="match status" value="1"/>
</dbReference>
<dbReference type="PANTHER" id="PTHR10366:SF564">
    <property type="entry name" value="STEROL-4-ALPHA-CARBOXYLATE 3-DEHYDROGENASE, DECARBOXYLATING"/>
    <property type="match status" value="1"/>
</dbReference>
<proteinExistence type="inferred from homology"/>
<dbReference type="SUPFAM" id="SSF51735">
    <property type="entry name" value="NAD(P)-binding Rossmann-fold domains"/>
    <property type="match status" value="1"/>
</dbReference>
<sequence>MPAITSGRVLVTGANGFLGLYVVRALLASGFSVRFTVRSEAKAAFVRELFVADAERLESVIVEDMLAPGAYDAAVPGVDGIVHLASPVDLLNAGDPEAVIRPAVSGVENLLASIGAHGNALKRMVQISSVSALGGDFTPVARYDEASWNDESPRVVAELGPAADSVSKYNASKVLAERAFWDWIAARQPGWDGVAVLPSLSIGPDLQYALSGTPTTAISFALAPLLRAGIAQGQLGDALPFHGVDARDVAYVVVAALTTPQAGGERFIASAGPVGVNDVALAAEAAGGFANIAKGNAAASREALRAKSYVINGSKAERVLGFTYRPVRETLEETIKSLPAELFAA</sequence>
<dbReference type="Pfam" id="PF01370">
    <property type="entry name" value="Epimerase"/>
    <property type="match status" value="1"/>
</dbReference>
<accession>A0A7D8V4Z5</accession>
<dbReference type="GO" id="GO:0016616">
    <property type="term" value="F:oxidoreductase activity, acting on the CH-OH group of donors, NAD or NADP as acceptor"/>
    <property type="evidence" value="ECO:0007669"/>
    <property type="project" value="TreeGrafter"/>
</dbReference>
<protein>
    <recommendedName>
        <fullName evidence="3">NAD-dependent epimerase/dehydratase domain-containing protein</fullName>
    </recommendedName>
</protein>
<keyword evidence="5" id="KW-1185">Reference proteome</keyword>
<comment type="similarity">
    <text evidence="2">Belongs to the NAD(P)-dependent epimerase/dehydratase family. Dihydroflavonol-4-reductase subfamily.</text>
</comment>
<feature type="domain" description="NAD-dependent epimerase/dehydratase" evidence="3">
    <location>
        <begin position="9"/>
        <end position="264"/>
    </location>
</feature>
<dbReference type="AlphaFoldDB" id="A0A7D8V4Z5"/>
<name>A0A7D8V4Z5_VANHU</name>
<dbReference type="OrthoDB" id="2735536at2759"/>
<reference evidence="4 5" key="1">
    <citation type="journal article" date="2019" name="PLoS Genet.">
        <title>Convergent evolution of linked mating-type loci in basidiomycete fungi.</title>
        <authorList>
            <person name="Sun S."/>
            <person name="Coelho M.A."/>
            <person name="Heitman J."/>
            <person name="Nowrousian M."/>
        </authorList>
    </citation>
    <scope>NUCLEOTIDE SEQUENCE [LARGE SCALE GENOMIC DNA]</scope>
    <source>
        <strain evidence="4 5">CBS 4282</strain>
    </source>
</reference>
<comment type="caution">
    <text evidence="4">The sequence shown here is derived from an EMBL/GenBank/DDBJ whole genome shotgun (WGS) entry which is preliminary data.</text>
</comment>
<evidence type="ECO:0000259" key="3">
    <source>
        <dbReference type="Pfam" id="PF01370"/>
    </source>
</evidence>
<evidence type="ECO:0000256" key="1">
    <source>
        <dbReference type="ARBA" id="ARBA00023002"/>
    </source>
</evidence>
<evidence type="ECO:0000256" key="2">
    <source>
        <dbReference type="ARBA" id="ARBA00023445"/>
    </source>
</evidence>
<dbReference type="EMBL" id="QKWK01000006">
    <property type="protein sequence ID" value="TXT08971.1"/>
    <property type="molecule type" value="Genomic_DNA"/>
</dbReference>
<gene>
    <name evidence="4" type="ORF">VHUM_02445</name>
</gene>
<dbReference type="InterPro" id="IPR001509">
    <property type="entry name" value="Epimerase_deHydtase"/>
</dbReference>
<organism evidence="4 5">
    <name type="scientific">Vanrija humicola</name>
    <name type="common">Yeast</name>
    <name type="synonym">Cryptococcus humicola</name>
    <dbReference type="NCBI Taxonomy" id="5417"/>
    <lineage>
        <taxon>Eukaryota</taxon>
        <taxon>Fungi</taxon>
        <taxon>Dikarya</taxon>
        <taxon>Basidiomycota</taxon>
        <taxon>Agaricomycotina</taxon>
        <taxon>Tremellomycetes</taxon>
        <taxon>Trichosporonales</taxon>
        <taxon>Trichosporonaceae</taxon>
        <taxon>Vanrija</taxon>
    </lineage>
</organism>
<dbReference type="PANTHER" id="PTHR10366">
    <property type="entry name" value="NAD DEPENDENT EPIMERASE/DEHYDRATASE"/>
    <property type="match status" value="1"/>
</dbReference>
<keyword evidence="1" id="KW-0560">Oxidoreductase</keyword>
<evidence type="ECO:0000313" key="5">
    <source>
        <dbReference type="Proteomes" id="UP000473826"/>
    </source>
</evidence>
<dbReference type="InterPro" id="IPR036291">
    <property type="entry name" value="NAD(P)-bd_dom_sf"/>
</dbReference>
<dbReference type="InterPro" id="IPR050425">
    <property type="entry name" value="NAD(P)_dehydrat-like"/>
</dbReference>
<dbReference type="Proteomes" id="UP000473826">
    <property type="component" value="Unassembled WGS sequence"/>
</dbReference>
<evidence type="ECO:0000313" key="4">
    <source>
        <dbReference type="EMBL" id="TXT08971.1"/>
    </source>
</evidence>